<evidence type="ECO:0008006" key="4">
    <source>
        <dbReference type="Google" id="ProtNLM"/>
    </source>
</evidence>
<dbReference type="InterPro" id="IPR050166">
    <property type="entry name" value="ABC_transporter_ATP-bind"/>
</dbReference>
<keyword evidence="1" id="KW-0813">Transport</keyword>
<dbReference type="PANTHER" id="PTHR42788">
    <property type="entry name" value="TAURINE IMPORT ATP-BINDING PROTEIN-RELATED"/>
    <property type="match status" value="1"/>
</dbReference>
<dbReference type="EMBL" id="BAAAPE010000009">
    <property type="protein sequence ID" value="GAA2079270.1"/>
    <property type="molecule type" value="Genomic_DNA"/>
</dbReference>
<evidence type="ECO:0000313" key="2">
    <source>
        <dbReference type="EMBL" id="GAA2079270.1"/>
    </source>
</evidence>
<dbReference type="PANTHER" id="PTHR42788:SF13">
    <property type="entry name" value="ALIPHATIC SULFONATES IMPORT ATP-BINDING PROTEIN SSUB"/>
    <property type="match status" value="1"/>
</dbReference>
<name>A0ABN2W0E2_9ACTN</name>
<dbReference type="InterPro" id="IPR027417">
    <property type="entry name" value="P-loop_NTPase"/>
</dbReference>
<proteinExistence type="predicted"/>
<dbReference type="Proteomes" id="UP001500016">
    <property type="component" value="Unassembled WGS sequence"/>
</dbReference>
<sequence length="94" mass="10063">MPPGALDAQTREDLEDLLLRLHRSAGMTVLFVTHGIDESVYVGDRVVVLAPGPGRVHADLPVTLPAERDQIGTRGLPAFTALRTEAGRAVRPKG</sequence>
<gene>
    <name evidence="2" type="ORF">GCM10009801_36700</name>
</gene>
<dbReference type="Gene3D" id="3.40.50.300">
    <property type="entry name" value="P-loop containing nucleotide triphosphate hydrolases"/>
    <property type="match status" value="1"/>
</dbReference>
<keyword evidence="3" id="KW-1185">Reference proteome</keyword>
<dbReference type="RefSeq" id="WP_344529410.1">
    <property type="nucleotide sequence ID" value="NZ_BAAAPE010000009.1"/>
</dbReference>
<dbReference type="SUPFAM" id="SSF52540">
    <property type="entry name" value="P-loop containing nucleoside triphosphate hydrolases"/>
    <property type="match status" value="1"/>
</dbReference>
<protein>
    <recommendedName>
        <fullName evidence="4">ABC transporter ATP-binding protein</fullName>
    </recommendedName>
</protein>
<accession>A0ABN2W0E2</accession>
<evidence type="ECO:0000313" key="3">
    <source>
        <dbReference type="Proteomes" id="UP001500016"/>
    </source>
</evidence>
<organism evidence="2 3">
    <name type="scientific">Streptomyces albiaxialis</name>
    <dbReference type="NCBI Taxonomy" id="329523"/>
    <lineage>
        <taxon>Bacteria</taxon>
        <taxon>Bacillati</taxon>
        <taxon>Actinomycetota</taxon>
        <taxon>Actinomycetes</taxon>
        <taxon>Kitasatosporales</taxon>
        <taxon>Streptomycetaceae</taxon>
        <taxon>Streptomyces</taxon>
    </lineage>
</organism>
<reference evidence="2 3" key="1">
    <citation type="journal article" date="2019" name="Int. J. Syst. Evol. Microbiol.">
        <title>The Global Catalogue of Microorganisms (GCM) 10K type strain sequencing project: providing services to taxonomists for standard genome sequencing and annotation.</title>
        <authorList>
            <consortium name="The Broad Institute Genomics Platform"/>
            <consortium name="The Broad Institute Genome Sequencing Center for Infectious Disease"/>
            <person name="Wu L."/>
            <person name="Ma J."/>
        </authorList>
    </citation>
    <scope>NUCLEOTIDE SEQUENCE [LARGE SCALE GENOMIC DNA]</scope>
    <source>
        <strain evidence="2 3">JCM 15478</strain>
    </source>
</reference>
<comment type="caution">
    <text evidence="2">The sequence shown here is derived from an EMBL/GenBank/DDBJ whole genome shotgun (WGS) entry which is preliminary data.</text>
</comment>
<evidence type="ECO:0000256" key="1">
    <source>
        <dbReference type="ARBA" id="ARBA00022448"/>
    </source>
</evidence>